<dbReference type="EMBL" id="BART01013671">
    <property type="protein sequence ID" value="GAG79764.1"/>
    <property type="molecule type" value="Genomic_DNA"/>
</dbReference>
<gene>
    <name evidence="1" type="ORF">S01H4_27808</name>
</gene>
<organism evidence="1">
    <name type="scientific">marine sediment metagenome</name>
    <dbReference type="NCBI Taxonomy" id="412755"/>
    <lineage>
        <taxon>unclassified sequences</taxon>
        <taxon>metagenomes</taxon>
        <taxon>ecological metagenomes</taxon>
    </lineage>
</organism>
<reference evidence="1" key="1">
    <citation type="journal article" date="2014" name="Front. Microbiol.">
        <title>High frequency of phylogenetically diverse reductive dehalogenase-homologous genes in deep subseafloor sedimentary metagenomes.</title>
        <authorList>
            <person name="Kawai M."/>
            <person name="Futagami T."/>
            <person name="Toyoda A."/>
            <person name="Takaki Y."/>
            <person name="Nishi S."/>
            <person name="Hori S."/>
            <person name="Arai W."/>
            <person name="Tsubouchi T."/>
            <person name="Morono Y."/>
            <person name="Uchiyama I."/>
            <person name="Ito T."/>
            <person name="Fujiyama A."/>
            <person name="Inagaki F."/>
            <person name="Takami H."/>
        </authorList>
    </citation>
    <scope>NUCLEOTIDE SEQUENCE</scope>
    <source>
        <strain evidence="1">Expedition CK06-06</strain>
    </source>
</reference>
<evidence type="ECO:0000313" key="1">
    <source>
        <dbReference type="EMBL" id="GAG79764.1"/>
    </source>
</evidence>
<accession>X1ACU4</accession>
<dbReference type="AlphaFoldDB" id="X1ACU4"/>
<proteinExistence type="predicted"/>
<feature type="non-terminal residue" evidence="1">
    <location>
        <position position="1"/>
    </location>
</feature>
<comment type="caution">
    <text evidence="1">The sequence shown here is derived from an EMBL/GenBank/DDBJ whole genome shotgun (WGS) entry which is preliminary data.</text>
</comment>
<sequence length="68" mass="7929">LISPIPFDKWLQKCYNIDLLSDVVYKRITEKASYRKIGRAKRETLWSKGNVARLSIGEPILSERIGFF</sequence>
<protein>
    <submittedName>
        <fullName evidence="1">Uncharacterized protein</fullName>
    </submittedName>
</protein>
<name>X1ACU4_9ZZZZ</name>